<dbReference type="InterPro" id="IPR006131">
    <property type="entry name" value="Asp_carbamoyltransf_Asp/Orn-bd"/>
</dbReference>
<name>A0A0R1GK50_9LACO</name>
<dbReference type="GO" id="GO:0006207">
    <property type="term" value="P:'de novo' pyrimidine nucleobase biosynthetic process"/>
    <property type="evidence" value="ECO:0007669"/>
    <property type="project" value="InterPro"/>
</dbReference>
<evidence type="ECO:0000313" key="10">
    <source>
        <dbReference type="EMBL" id="KRK34297.1"/>
    </source>
</evidence>
<sequence>MNAHKKTGATKMIVNPMTIQQNLVSMQDLTPADVNELIDRAEEFKAGAAFQTTEPIYVANMFFENSTRTHTSFEMAEHKLGLTVVDFDPKASSISKGETLHDTALTLDALGVNLLVIRHSEDHYYQKLIDGGDLDLALINAGDGSGEHPSQSLLDLMTIRENFGHFDGLKIVICGDIAHSRVARSNAEILHKLGATLYFAGPDFWYDHDFDEFGTYCKIDDILDDVDVVMMLRVQHERHTAEESFSKAGYHRQYGLTLQRAEHLKPSTIIMHPGPVNRDVELASELVQCKQSRFVQQMSNGVFMRMAMLERVIRANHLGGIR</sequence>
<feature type="binding site" evidence="7">
    <location>
        <position position="68"/>
    </location>
    <ligand>
        <name>carbamoyl phosphate</name>
        <dbReference type="ChEBI" id="CHEBI:58228"/>
    </ligand>
</feature>
<accession>A0A0R1GK50</accession>
<keyword evidence="11" id="KW-1185">Reference proteome</keyword>
<dbReference type="NCBIfam" id="NF002032">
    <property type="entry name" value="PRK00856.1"/>
    <property type="match status" value="1"/>
</dbReference>
<dbReference type="PRINTS" id="PR00100">
    <property type="entry name" value="AOTCASE"/>
</dbReference>
<feature type="domain" description="Aspartate/ornithine carbamoyltransferase carbamoyl-P binding" evidence="9">
    <location>
        <begin position="22"/>
        <end position="161"/>
    </location>
</feature>
<evidence type="ECO:0000259" key="9">
    <source>
        <dbReference type="Pfam" id="PF02729"/>
    </source>
</evidence>
<dbReference type="PANTHER" id="PTHR45753:SF6">
    <property type="entry name" value="ASPARTATE CARBAMOYLTRANSFERASE"/>
    <property type="match status" value="1"/>
</dbReference>
<dbReference type="Pfam" id="PF00185">
    <property type="entry name" value="OTCace"/>
    <property type="match status" value="1"/>
</dbReference>
<organism evidence="10 11">
    <name type="scientific">Loigolactobacillus bifermentans DSM 20003</name>
    <dbReference type="NCBI Taxonomy" id="1423726"/>
    <lineage>
        <taxon>Bacteria</taxon>
        <taxon>Bacillati</taxon>
        <taxon>Bacillota</taxon>
        <taxon>Bacilli</taxon>
        <taxon>Lactobacillales</taxon>
        <taxon>Lactobacillaceae</taxon>
        <taxon>Loigolactobacillus</taxon>
    </lineage>
</organism>
<evidence type="ECO:0000256" key="3">
    <source>
        <dbReference type="ARBA" id="ARBA00022679"/>
    </source>
</evidence>
<evidence type="ECO:0000256" key="6">
    <source>
        <dbReference type="ARBA" id="ARBA00048859"/>
    </source>
</evidence>
<evidence type="ECO:0000256" key="7">
    <source>
        <dbReference type="HAMAP-Rule" id="MF_00001"/>
    </source>
</evidence>
<dbReference type="InterPro" id="IPR036901">
    <property type="entry name" value="Asp/Orn_carbamoylTrfase_sf"/>
</dbReference>
<feature type="binding site" evidence="7">
    <location>
        <position position="96"/>
    </location>
    <ligand>
        <name>L-aspartate</name>
        <dbReference type="ChEBI" id="CHEBI:29991"/>
    </ligand>
</feature>
<evidence type="ECO:0000256" key="5">
    <source>
        <dbReference type="ARBA" id="ARBA00043884"/>
    </source>
</evidence>
<evidence type="ECO:0000313" key="11">
    <source>
        <dbReference type="Proteomes" id="UP000051461"/>
    </source>
</evidence>
<proteinExistence type="inferred from homology"/>
<dbReference type="GO" id="GO:0004070">
    <property type="term" value="F:aspartate carbamoyltransferase activity"/>
    <property type="evidence" value="ECO:0007669"/>
    <property type="project" value="UniProtKB-UniRule"/>
</dbReference>
<evidence type="ECO:0000256" key="2">
    <source>
        <dbReference type="ARBA" id="ARBA00008896"/>
    </source>
</evidence>
<dbReference type="FunFam" id="3.40.50.1370:FF:000011">
    <property type="entry name" value="Aspartate carbamoyltransferase"/>
    <property type="match status" value="1"/>
</dbReference>
<feature type="binding site" evidence="7">
    <location>
        <position position="181"/>
    </location>
    <ligand>
        <name>L-aspartate</name>
        <dbReference type="ChEBI" id="CHEBI:29991"/>
    </ligand>
</feature>
<dbReference type="AlphaFoldDB" id="A0A0R1GK50"/>
<dbReference type="STRING" id="1423726.FC07_GL000863"/>
<comment type="similarity">
    <text evidence="2 7">Belongs to the aspartate/ornithine carbamoyltransferase superfamily. ATCase family.</text>
</comment>
<dbReference type="EC" id="2.1.3.2" evidence="7"/>
<comment type="caution">
    <text evidence="10">The sequence shown here is derived from an EMBL/GenBank/DDBJ whole genome shotgun (WGS) entry which is preliminary data.</text>
</comment>
<feature type="binding site" evidence="7">
    <location>
        <position position="233"/>
    </location>
    <ligand>
        <name>L-aspartate</name>
        <dbReference type="ChEBI" id="CHEBI:29991"/>
    </ligand>
</feature>
<feature type="binding site" evidence="7">
    <location>
        <position position="118"/>
    </location>
    <ligand>
        <name>carbamoyl phosphate</name>
        <dbReference type="ChEBI" id="CHEBI:58228"/>
    </ligand>
</feature>
<dbReference type="PROSITE" id="PS00097">
    <property type="entry name" value="CARBAMOYLTRANSFERASE"/>
    <property type="match status" value="1"/>
</dbReference>
<dbReference type="GO" id="GO:0005829">
    <property type="term" value="C:cytosol"/>
    <property type="evidence" value="ECO:0007669"/>
    <property type="project" value="TreeGrafter"/>
</dbReference>
<dbReference type="NCBIfam" id="TIGR00670">
    <property type="entry name" value="asp_carb_tr"/>
    <property type="match status" value="1"/>
</dbReference>
<evidence type="ECO:0000256" key="1">
    <source>
        <dbReference type="ARBA" id="ARBA00004852"/>
    </source>
</evidence>
<feature type="binding site" evidence="7">
    <location>
        <position position="69"/>
    </location>
    <ligand>
        <name>carbamoyl phosphate</name>
        <dbReference type="ChEBI" id="CHEBI:58228"/>
    </ligand>
</feature>
<dbReference type="Proteomes" id="UP000051461">
    <property type="component" value="Unassembled WGS sequence"/>
</dbReference>
<reference evidence="10 11" key="1">
    <citation type="journal article" date="2015" name="Genome Announc.">
        <title>Expanding the biotechnology potential of lactobacilli through comparative genomics of 213 strains and associated genera.</title>
        <authorList>
            <person name="Sun Z."/>
            <person name="Harris H.M."/>
            <person name="McCann A."/>
            <person name="Guo C."/>
            <person name="Argimon S."/>
            <person name="Zhang W."/>
            <person name="Yang X."/>
            <person name="Jeffery I.B."/>
            <person name="Cooney J.C."/>
            <person name="Kagawa T.F."/>
            <person name="Liu W."/>
            <person name="Song Y."/>
            <person name="Salvetti E."/>
            <person name="Wrobel A."/>
            <person name="Rasinkangas P."/>
            <person name="Parkhill J."/>
            <person name="Rea M.C."/>
            <person name="O'Sullivan O."/>
            <person name="Ritari J."/>
            <person name="Douillard F.P."/>
            <person name="Paul Ross R."/>
            <person name="Yang R."/>
            <person name="Briner A.E."/>
            <person name="Felis G.E."/>
            <person name="de Vos W.M."/>
            <person name="Barrangou R."/>
            <person name="Klaenhammer T.R."/>
            <person name="Caufield P.W."/>
            <person name="Cui Y."/>
            <person name="Zhang H."/>
            <person name="O'Toole P.W."/>
        </authorList>
    </citation>
    <scope>NUCLEOTIDE SEQUENCE [LARGE SCALE GENOMIC DNA]</scope>
    <source>
        <strain evidence="10 11">DSM 20003</strain>
    </source>
</reference>
<feature type="binding site" evidence="7">
    <location>
        <position position="148"/>
    </location>
    <ligand>
        <name>carbamoyl phosphate</name>
        <dbReference type="ChEBI" id="CHEBI:58228"/>
    </ligand>
</feature>
<dbReference type="GO" id="GO:0016597">
    <property type="term" value="F:amino acid binding"/>
    <property type="evidence" value="ECO:0007669"/>
    <property type="project" value="InterPro"/>
</dbReference>
<protein>
    <recommendedName>
        <fullName evidence="7">Aspartate carbamoyltransferase</fullName>
        <ecNumber evidence="7">2.1.3.2</ecNumber>
    </recommendedName>
    <alternativeName>
        <fullName evidence="7">Aspartate transcarbamylase</fullName>
        <shortName evidence="7">ATCase</shortName>
    </alternativeName>
</protein>
<feature type="domain" description="Aspartate/ornithine carbamoyltransferase Asp/Orn-binding" evidence="8">
    <location>
        <begin position="167"/>
        <end position="310"/>
    </location>
</feature>
<evidence type="ECO:0000256" key="4">
    <source>
        <dbReference type="ARBA" id="ARBA00022975"/>
    </source>
</evidence>
<evidence type="ECO:0000259" key="8">
    <source>
        <dbReference type="Pfam" id="PF00185"/>
    </source>
</evidence>
<dbReference type="GO" id="GO:0044205">
    <property type="term" value="P:'de novo' UMP biosynthetic process"/>
    <property type="evidence" value="ECO:0007669"/>
    <property type="project" value="UniProtKB-UniRule"/>
</dbReference>
<keyword evidence="3 7" id="KW-0808">Transferase</keyword>
<feature type="binding site" evidence="7">
    <location>
        <position position="275"/>
    </location>
    <ligand>
        <name>carbamoyl phosphate</name>
        <dbReference type="ChEBI" id="CHEBI:58228"/>
    </ligand>
</feature>
<dbReference type="UniPathway" id="UPA00070">
    <property type="reaction ID" value="UER00116"/>
</dbReference>
<comment type="pathway">
    <text evidence="1 7">Pyrimidine metabolism; UMP biosynthesis via de novo pathway; (S)-dihydroorotate from bicarbonate: step 2/3.</text>
</comment>
<dbReference type="GO" id="GO:0006520">
    <property type="term" value="P:amino acid metabolic process"/>
    <property type="evidence" value="ECO:0007669"/>
    <property type="project" value="InterPro"/>
</dbReference>
<comment type="function">
    <text evidence="5 7">Catalyzes the condensation of carbamoyl phosphate and aspartate to form carbamoyl aspartate and inorganic phosphate, the committed step in the de novo pyrimidine nucleotide biosynthesis pathway.</text>
</comment>
<dbReference type="InterPro" id="IPR002082">
    <property type="entry name" value="Asp_carbamoyltransf"/>
</dbReference>
<comment type="catalytic activity">
    <reaction evidence="6 7">
        <text>carbamoyl phosphate + L-aspartate = N-carbamoyl-L-aspartate + phosphate + H(+)</text>
        <dbReference type="Rhea" id="RHEA:20013"/>
        <dbReference type="ChEBI" id="CHEBI:15378"/>
        <dbReference type="ChEBI" id="CHEBI:29991"/>
        <dbReference type="ChEBI" id="CHEBI:32814"/>
        <dbReference type="ChEBI" id="CHEBI:43474"/>
        <dbReference type="ChEBI" id="CHEBI:58228"/>
        <dbReference type="EC" id="2.1.3.2"/>
    </reaction>
</comment>
<keyword evidence="4 7" id="KW-0665">Pyrimidine biosynthesis</keyword>
<dbReference type="SUPFAM" id="SSF53671">
    <property type="entry name" value="Aspartate/ornithine carbamoyltransferase"/>
    <property type="match status" value="1"/>
</dbReference>
<dbReference type="EMBL" id="AZDA01000093">
    <property type="protein sequence ID" value="KRK34297.1"/>
    <property type="molecule type" value="Genomic_DNA"/>
</dbReference>
<dbReference type="PATRIC" id="fig|1423726.3.peg.887"/>
<feature type="binding site" evidence="7">
    <location>
        <position position="274"/>
    </location>
    <ligand>
        <name>carbamoyl phosphate</name>
        <dbReference type="ChEBI" id="CHEBI:58228"/>
    </ligand>
</feature>
<dbReference type="PRINTS" id="PR00101">
    <property type="entry name" value="ATCASE"/>
</dbReference>
<gene>
    <name evidence="7" type="primary">pyrB</name>
    <name evidence="10" type="ORF">FC07_GL000863</name>
</gene>
<comment type="subunit">
    <text evidence="7">Heterododecamer (2C3:3R2) of six catalytic PyrB chains organized as two trimers (C3), and six regulatory PyrI chains organized as three dimers (R2).</text>
</comment>
<feature type="binding site" evidence="7">
    <location>
        <position position="151"/>
    </location>
    <ligand>
        <name>carbamoyl phosphate</name>
        <dbReference type="ChEBI" id="CHEBI:58228"/>
    </ligand>
</feature>
<dbReference type="Gene3D" id="3.40.50.1370">
    <property type="entry name" value="Aspartate/ornithine carbamoyltransferase"/>
    <property type="match status" value="2"/>
</dbReference>
<dbReference type="InterPro" id="IPR006130">
    <property type="entry name" value="Asp/Orn_carbamoylTrfase"/>
</dbReference>
<dbReference type="HAMAP" id="MF_00001">
    <property type="entry name" value="Asp_carb_tr"/>
    <property type="match status" value="1"/>
</dbReference>
<dbReference type="InterPro" id="IPR006132">
    <property type="entry name" value="Asp/Orn_carbamoyltranf_P-bd"/>
</dbReference>
<dbReference type="PANTHER" id="PTHR45753">
    <property type="entry name" value="ORNITHINE CARBAMOYLTRANSFERASE, MITOCHONDRIAL"/>
    <property type="match status" value="1"/>
</dbReference>
<dbReference type="Pfam" id="PF02729">
    <property type="entry name" value="OTCace_N"/>
    <property type="match status" value="1"/>
</dbReference>